<dbReference type="EMBL" id="CM042051">
    <property type="protein sequence ID" value="KAI3728901.1"/>
    <property type="molecule type" value="Genomic_DNA"/>
</dbReference>
<accession>A0ACB9C3P3</accession>
<evidence type="ECO:0000313" key="2">
    <source>
        <dbReference type="Proteomes" id="UP001055879"/>
    </source>
</evidence>
<proteinExistence type="predicted"/>
<reference evidence="1 2" key="2">
    <citation type="journal article" date="2022" name="Mol. Ecol. Resour.">
        <title>The genomes of chicory, endive, great burdock and yacon provide insights into Asteraceae paleo-polyploidization history and plant inulin production.</title>
        <authorList>
            <person name="Fan W."/>
            <person name="Wang S."/>
            <person name="Wang H."/>
            <person name="Wang A."/>
            <person name="Jiang F."/>
            <person name="Liu H."/>
            <person name="Zhao H."/>
            <person name="Xu D."/>
            <person name="Zhang Y."/>
        </authorList>
    </citation>
    <scope>NUCLEOTIDE SEQUENCE [LARGE SCALE GENOMIC DNA]</scope>
    <source>
        <strain evidence="2">cv. Niubang</strain>
    </source>
</reference>
<sequence>MEKSRTPLNTDHDPDTRWKWYSMETLSTREEEQEQQVKEQLPTATEQQVPKKEVLVVKHRKSHEIDRHPDQETCKSIDKKKTHNSSHITDVSQSTTTTAVSNGEPRKTGGETPSCGRRYSGSKRSYDFDVEMGCKNDDDEVVVVVDGDHHRSQRERRVLSPFPGGVGRMAWWRERKKKIGEKGYLGEN</sequence>
<protein>
    <submittedName>
        <fullName evidence="1">Uncharacterized protein</fullName>
    </submittedName>
</protein>
<evidence type="ECO:0000313" key="1">
    <source>
        <dbReference type="EMBL" id="KAI3728901.1"/>
    </source>
</evidence>
<comment type="caution">
    <text evidence="1">The sequence shown here is derived from an EMBL/GenBank/DDBJ whole genome shotgun (WGS) entry which is preliminary data.</text>
</comment>
<keyword evidence="2" id="KW-1185">Reference proteome</keyword>
<reference evidence="2" key="1">
    <citation type="journal article" date="2022" name="Mol. Ecol. Resour.">
        <title>The genomes of chicory, endive, great burdock and yacon provide insights into Asteraceae palaeo-polyploidization history and plant inulin production.</title>
        <authorList>
            <person name="Fan W."/>
            <person name="Wang S."/>
            <person name="Wang H."/>
            <person name="Wang A."/>
            <person name="Jiang F."/>
            <person name="Liu H."/>
            <person name="Zhao H."/>
            <person name="Xu D."/>
            <person name="Zhang Y."/>
        </authorList>
    </citation>
    <scope>NUCLEOTIDE SEQUENCE [LARGE SCALE GENOMIC DNA]</scope>
    <source>
        <strain evidence="2">cv. Niubang</strain>
    </source>
</reference>
<dbReference type="Proteomes" id="UP001055879">
    <property type="component" value="Linkage Group LG05"/>
</dbReference>
<gene>
    <name evidence="1" type="ORF">L6452_17546</name>
</gene>
<name>A0ACB9C3P3_ARCLA</name>
<organism evidence="1 2">
    <name type="scientific">Arctium lappa</name>
    <name type="common">Greater burdock</name>
    <name type="synonym">Lappa major</name>
    <dbReference type="NCBI Taxonomy" id="4217"/>
    <lineage>
        <taxon>Eukaryota</taxon>
        <taxon>Viridiplantae</taxon>
        <taxon>Streptophyta</taxon>
        <taxon>Embryophyta</taxon>
        <taxon>Tracheophyta</taxon>
        <taxon>Spermatophyta</taxon>
        <taxon>Magnoliopsida</taxon>
        <taxon>eudicotyledons</taxon>
        <taxon>Gunneridae</taxon>
        <taxon>Pentapetalae</taxon>
        <taxon>asterids</taxon>
        <taxon>campanulids</taxon>
        <taxon>Asterales</taxon>
        <taxon>Asteraceae</taxon>
        <taxon>Carduoideae</taxon>
        <taxon>Cardueae</taxon>
        <taxon>Arctiinae</taxon>
        <taxon>Arctium</taxon>
    </lineage>
</organism>